<dbReference type="GO" id="GO:0006508">
    <property type="term" value="P:proteolysis"/>
    <property type="evidence" value="ECO:0007669"/>
    <property type="project" value="UniProtKB-KW"/>
</dbReference>
<evidence type="ECO:0000313" key="7">
    <source>
        <dbReference type="Proteomes" id="UP001238450"/>
    </source>
</evidence>
<dbReference type="Gene3D" id="3.40.50.200">
    <property type="entry name" value="Peptidase S8/S53 domain"/>
    <property type="match status" value="1"/>
</dbReference>
<dbReference type="PROSITE" id="PS51892">
    <property type="entry name" value="SUBTILASE"/>
    <property type="match status" value="1"/>
</dbReference>
<keyword evidence="3" id="KW-0720">Serine protease</keyword>
<dbReference type="InterPro" id="IPR000209">
    <property type="entry name" value="Peptidase_S8/S53_dom"/>
</dbReference>
<dbReference type="EMBL" id="JAUSUV010000004">
    <property type="protein sequence ID" value="MDQ0416956.1"/>
    <property type="molecule type" value="Genomic_DNA"/>
</dbReference>
<reference evidence="6 7" key="1">
    <citation type="submission" date="2023-07" db="EMBL/GenBank/DDBJ databases">
        <title>Genomic Encyclopedia of Type Strains, Phase IV (KMG-IV): sequencing the most valuable type-strain genomes for metagenomic binning, comparative biology and taxonomic classification.</title>
        <authorList>
            <person name="Goeker M."/>
        </authorList>
    </citation>
    <scope>NUCLEOTIDE SEQUENCE [LARGE SCALE GENOMIC DNA]</scope>
    <source>
        <strain evidence="6 7">DSM 46876</strain>
    </source>
</reference>
<gene>
    <name evidence="6" type="ORF">J2Z48_001128</name>
</gene>
<organism evidence="6 7">
    <name type="scientific">Croceifilum oryzae</name>
    <dbReference type="NCBI Taxonomy" id="1553429"/>
    <lineage>
        <taxon>Bacteria</taxon>
        <taxon>Bacillati</taxon>
        <taxon>Bacillota</taxon>
        <taxon>Bacilli</taxon>
        <taxon>Bacillales</taxon>
        <taxon>Thermoactinomycetaceae</taxon>
        <taxon>Croceifilum</taxon>
    </lineage>
</organism>
<dbReference type="InterPro" id="IPR036852">
    <property type="entry name" value="Peptidase_S8/S53_dom_sf"/>
</dbReference>
<evidence type="ECO:0000256" key="2">
    <source>
        <dbReference type="ARBA" id="ARBA00022801"/>
    </source>
</evidence>
<keyword evidence="7" id="KW-1185">Reference proteome</keyword>
<dbReference type="Proteomes" id="UP001238450">
    <property type="component" value="Unassembled WGS sequence"/>
</dbReference>
<dbReference type="InterPro" id="IPR045051">
    <property type="entry name" value="SBT"/>
</dbReference>
<name>A0AAJ1TLP1_9BACL</name>
<sequence length="187" mass="20288">MMTGTSMAAPNITGAIALIKQKHPDWSPAEIRAALTSTARLIEDRQNRIVTPLAQGSGLVDIDKALKAEILPLMNNLSFELLKSHTGTQTITQHLKIKNVSNLTQTFTTKNQLLEGKATVHMPDSITIPAHETVVVPVKLKVNTSLVMNKHIGIIQLTKEKEQINIPYIALVSSKDGCVASPSSHPC</sequence>
<evidence type="ECO:0000259" key="5">
    <source>
        <dbReference type="Pfam" id="PF00082"/>
    </source>
</evidence>
<feature type="domain" description="Peptidase S8/S53" evidence="5">
    <location>
        <begin position="2"/>
        <end position="45"/>
    </location>
</feature>
<comment type="caution">
    <text evidence="6">The sequence shown here is derived from an EMBL/GenBank/DDBJ whole genome shotgun (WGS) entry which is preliminary data.</text>
</comment>
<proteinExistence type="inferred from homology"/>
<dbReference type="PROSITE" id="PS00138">
    <property type="entry name" value="SUBTILASE_SER"/>
    <property type="match status" value="1"/>
</dbReference>
<dbReference type="GO" id="GO:0004252">
    <property type="term" value="F:serine-type endopeptidase activity"/>
    <property type="evidence" value="ECO:0007669"/>
    <property type="project" value="InterPro"/>
</dbReference>
<dbReference type="PANTHER" id="PTHR10795">
    <property type="entry name" value="PROPROTEIN CONVERTASE SUBTILISIN/KEXIN"/>
    <property type="match status" value="1"/>
</dbReference>
<evidence type="ECO:0000313" key="6">
    <source>
        <dbReference type="EMBL" id="MDQ0416956.1"/>
    </source>
</evidence>
<dbReference type="Pfam" id="PF00082">
    <property type="entry name" value="Peptidase_S8"/>
    <property type="match status" value="1"/>
</dbReference>
<evidence type="ECO:0000256" key="4">
    <source>
        <dbReference type="PROSITE-ProRule" id="PRU01240"/>
    </source>
</evidence>
<protein>
    <recommendedName>
        <fullName evidence="5">Peptidase S8/S53 domain-containing protein</fullName>
    </recommendedName>
</protein>
<keyword evidence="2" id="KW-0378">Hydrolase</keyword>
<accession>A0AAJ1TLP1</accession>
<comment type="similarity">
    <text evidence="4">Belongs to the peptidase S8 family.</text>
</comment>
<dbReference type="InterPro" id="IPR023828">
    <property type="entry name" value="Peptidase_S8_Ser-AS"/>
</dbReference>
<keyword evidence="1" id="KW-0645">Protease</keyword>
<dbReference type="SUPFAM" id="SSF52743">
    <property type="entry name" value="Subtilisin-like"/>
    <property type="match status" value="1"/>
</dbReference>
<dbReference type="AlphaFoldDB" id="A0AAJ1TLP1"/>
<evidence type="ECO:0000256" key="1">
    <source>
        <dbReference type="ARBA" id="ARBA00022670"/>
    </source>
</evidence>
<comment type="caution">
    <text evidence="4">Lacks conserved residue(s) required for the propagation of feature annotation.</text>
</comment>
<evidence type="ECO:0000256" key="3">
    <source>
        <dbReference type="ARBA" id="ARBA00022825"/>
    </source>
</evidence>